<dbReference type="InterPro" id="IPR005202">
    <property type="entry name" value="TF_GRAS"/>
</dbReference>
<comment type="subcellular location">
    <subcellularLocation>
        <location evidence="1">Nucleus</location>
    </subcellularLocation>
</comment>
<feature type="region of interest" description="Leucine repeat I (LRI)" evidence="5">
    <location>
        <begin position="36"/>
        <end position="96"/>
    </location>
</feature>
<evidence type="ECO:0000256" key="5">
    <source>
        <dbReference type="PROSITE-ProRule" id="PRU01191"/>
    </source>
</evidence>
<evidence type="ECO:0000256" key="3">
    <source>
        <dbReference type="ARBA" id="ARBA00023163"/>
    </source>
</evidence>
<dbReference type="PANTHER" id="PTHR31636">
    <property type="entry name" value="OSJNBA0084A10.13 PROTEIN-RELATED"/>
    <property type="match status" value="1"/>
</dbReference>
<evidence type="ECO:0000256" key="1">
    <source>
        <dbReference type="ARBA" id="ARBA00004123"/>
    </source>
</evidence>
<gene>
    <name evidence="6" type="ORF">DCAF_LOCUS10326</name>
</gene>
<comment type="caution">
    <text evidence="6">The sequence shown here is derived from an EMBL/GenBank/DDBJ whole genome shotgun (WGS) entry which is preliminary data.</text>
</comment>
<dbReference type="GO" id="GO:0005634">
    <property type="term" value="C:nucleus"/>
    <property type="evidence" value="ECO:0007669"/>
    <property type="project" value="UniProtKB-SubCell"/>
</dbReference>
<sequence>MSSMKAVLKPDVTLSLKLSPSPSPHDQTLKPEERGIRLIQLLLKCAKHASSGNLHRADACLSEIPELSSISGDSMQRLAARFASALAIRLVKRWPGIHKALNQAQEPKLELDRAKPLFVRTFPYFSFAYAIIAQTLLHALANQRMIHIVDLGFSDSKLWVALLRGFANSPHGPPHLKVTCVNGNKTILDKLGRRLVKEAESMGTPFQFNPLTVNLRELTEDMLEVRQGEALGFISMLNLHVLLAEDDRVVAHFGVNSSDSIKDCKQIGDFLGMIRSMSPKLLFVVEQEVDHNLNQLVDRFVEGLHYYSAVFDSIDATLGSNLVTEERLIVEEMFGREIENIVACEGLERTERHERCARWVVRFAQAGFKPVRLWYNSCEDAKQIMDAFGKNGYKIVVERTGLMICWHERPLYAVTAWTC</sequence>
<keyword evidence="2" id="KW-0805">Transcription regulation</keyword>
<evidence type="ECO:0000256" key="2">
    <source>
        <dbReference type="ARBA" id="ARBA00023015"/>
    </source>
</evidence>
<dbReference type="Proteomes" id="UP001314170">
    <property type="component" value="Unassembled WGS sequence"/>
</dbReference>
<evidence type="ECO:0000313" key="7">
    <source>
        <dbReference type="Proteomes" id="UP001314170"/>
    </source>
</evidence>
<comment type="similarity">
    <text evidence="5">Belongs to the GRAS family.</text>
</comment>
<dbReference type="AlphaFoldDB" id="A0AAV1RJD1"/>
<keyword evidence="7" id="KW-1185">Reference proteome</keyword>
<proteinExistence type="inferred from homology"/>
<dbReference type="PROSITE" id="PS50985">
    <property type="entry name" value="GRAS"/>
    <property type="match status" value="1"/>
</dbReference>
<feature type="short sequence motif" description="VHIID" evidence="5">
    <location>
        <begin position="146"/>
        <end position="150"/>
    </location>
</feature>
<keyword evidence="3" id="KW-0804">Transcription</keyword>
<dbReference type="EMBL" id="CAWUPB010000957">
    <property type="protein sequence ID" value="CAK7335331.1"/>
    <property type="molecule type" value="Genomic_DNA"/>
</dbReference>
<feature type="region of interest" description="VHIID" evidence="5">
    <location>
        <begin position="115"/>
        <end position="180"/>
    </location>
</feature>
<accession>A0AAV1RJD1</accession>
<evidence type="ECO:0008006" key="8">
    <source>
        <dbReference type="Google" id="ProtNLM"/>
    </source>
</evidence>
<feature type="short sequence motif" description="LXXLL motif" evidence="5">
    <location>
        <begin position="239"/>
        <end position="243"/>
    </location>
</feature>
<feature type="region of interest" description="SAW" evidence="5">
    <location>
        <begin position="343"/>
        <end position="418"/>
    </location>
</feature>
<evidence type="ECO:0000313" key="6">
    <source>
        <dbReference type="EMBL" id="CAK7335331.1"/>
    </source>
</evidence>
<organism evidence="6 7">
    <name type="scientific">Dovyalis caffra</name>
    <dbReference type="NCBI Taxonomy" id="77055"/>
    <lineage>
        <taxon>Eukaryota</taxon>
        <taxon>Viridiplantae</taxon>
        <taxon>Streptophyta</taxon>
        <taxon>Embryophyta</taxon>
        <taxon>Tracheophyta</taxon>
        <taxon>Spermatophyta</taxon>
        <taxon>Magnoliopsida</taxon>
        <taxon>eudicotyledons</taxon>
        <taxon>Gunneridae</taxon>
        <taxon>Pentapetalae</taxon>
        <taxon>rosids</taxon>
        <taxon>fabids</taxon>
        <taxon>Malpighiales</taxon>
        <taxon>Salicaceae</taxon>
        <taxon>Flacourtieae</taxon>
        <taxon>Dovyalis</taxon>
    </lineage>
</organism>
<name>A0AAV1RJD1_9ROSI</name>
<keyword evidence="4" id="KW-0539">Nucleus</keyword>
<reference evidence="6 7" key="1">
    <citation type="submission" date="2024-01" db="EMBL/GenBank/DDBJ databases">
        <authorList>
            <person name="Waweru B."/>
        </authorList>
    </citation>
    <scope>NUCLEOTIDE SEQUENCE [LARGE SCALE GENOMIC DNA]</scope>
</reference>
<protein>
    <recommendedName>
        <fullName evidence="8">Scarecrow-like protein 3</fullName>
    </recommendedName>
</protein>
<comment type="caution">
    <text evidence="5">Lacks conserved residue(s) required for the propagation of feature annotation.</text>
</comment>
<dbReference type="Pfam" id="PF03514">
    <property type="entry name" value="GRAS"/>
    <property type="match status" value="1"/>
</dbReference>
<evidence type="ECO:0000256" key="4">
    <source>
        <dbReference type="ARBA" id="ARBA00023242"/>
    </source>
</evidence>